<gene>
    <name evidence="3" type="ORF">VITISV_028437</name>
</gene>
<dbReference type="Pfam" id="PF03732">
    <property type="entry name" value="Retrotrans_gag"/>
    <property type="match status" value="1"/>
</dbReference>
<dbReference type="EMBL" id="AM482696">
    <property type="protein sequence ID" value="CAN73063.1"/>
    <property type="molecule type" value="Genomic_DNA"/>
</dbReference>
<evidence type="ECO:0000259" key="2">
    <source>
        <dbReference type="Pfam" id="PF03732"/>
    </source>
</evidence>
<feature type="domain" description="Retrotransposon gag" evidence="2">
    <location>
        <begin position="146"/>
        <end position="237"/>
    </location>
</feature>
<dbReference type="PANTHER" id="PTHR33223:SF8">
    <property type="entry name" value="OS04G0172440 PROTEIN"/>
    <property type="match status" value="1"/>
</dbReference>
<evidence type="ECO:0000256" key="1">
    <source>
        <dbReference type="SAM" id="MobiDB-lite"/>
    </source>
</evidence>
<name>A5C551_VITVI</name>
<sequence>MDSQIVTIDQFVVALASILEALVQEGTQFDTTIPPPPSQSTPQVVPFTLHSQTKVAPSPITLPIPTSKDPHTRMDKLEQRMRHMRASNGVITWEDFDGALVVSLSTKFRILEIERYTGIGCPRIHLRLYSTVMRAHELDEAQMVMFFPMSLSGATHHWFASLDVSRCKTWDNLAQEFLRQFTFNTIIDVSKRELEALRERPKESVTSFISRWREKISQIIDRPSENDQISMIMRSLQPRFSRHLMGFPHTDFGSLVQALYGIEEGIDRGLWPKSSPTDSKGKKPSRGQRSRDVGVISSVGMRPSRHYQIVG</sequence>
<protein>
    <recommendedName>
        <fullName evidence="2">Retrotransposon gag domain-containing protein</fullName>
    </recommendedName>
</protein>
<dbReference type="PANTHER" id="PTHR33223">
    <property type="entry name" value="CCHC-TYPE DOMAIN-CONTAINING PROTEIN"/>
    <property type="match status" value="1"/>
</dbReference>
<organism evidence="3">
    <name type="scientific">Vitis vinifera</name>
    <name type="common">Grape</name>
    <dbReference type="NCBI Taxonomy" id="29760"/>
    <lineage>
        <taxon>Eukaryota</taxon>
        <taxon>Viridiplantae</taxon>
        <taxon>Streptophyta</taxon>
        <taxon>Embryophyta</taxon>
        <taxon>Tracheophyta</taxon>
        <taxon>Spermatophyta</taxon>
        <taxon>Magnoliopsida</taxon>
        <taxon>eudicotyledons</taxon>
        <taxon>Gunneridae</taxon>
        <taxon>Pentapetalae</taxon>
        <taxon>rosids</taxon>
        <taxon>Vitales</taxon>
        <taxon>Vitaceae</taxon>
        <taxon>Viteae</taxon>
        <taxon>Vitis</taxon>
    </lineage>
</organism>
<dbReference type="AlphaFoldDB" id="A5C551"/>
<dbReference type="InterPro" id="IPR005162">
    <property type="entry name" value="Retrotrans_gag_dom"/>
</dbReference>
<evidence type="ECO:0000313" key="3">
    <source>
        <dbReference type="EMBL" id="CAN73063.1"/>
    </source>
</evidence>
<proteinExistence type="predicted"/>
<accession>A5C551</accession>
<feature type="region of interest" description="Disordered" evidence="1">
    <location>
        <begin position="270"/>
        <end position="297"/>
    </location>
</feature>
<reference evidence="3" key="1">
    <citation type="journal article" date="2007" name="PLoS ONE">
        <title>The first genome sequence of an elite grapevine cultivar (Pinot noir Vitis vinifera L.): coping with a highly heterozygous genome.</title>
        <authorList>
            <person name="Velasco R."/>
            <person name="Zharkikh A."/>
            <person name="Troggio M."/>
            <person name="Cartwright D.A."/>
            <person name="Cestaro A."/>
            <person name="Pruss D."/>
            <person name="Pindo M."/>
            <person name="FitzGerald L.M."/>
            <person name="Vezzulli S."/>
            <person name="Reid J."/>
            <person name="Malacarne G."/>
            <person name="Iliev D."/>
            <person name="Coppola G."/>
            <person name="Wardell B."/>
            <person name="Micheletti D."/>
            <person name="Macalma T."/>
            <person name="Facci M."/>
            <person name="Mitchell J.T."/>
            <person name="Perazzolli M."/>
            <person name="Eldredge G."/>
            <person name="Gatto P."/>
            <person name="Oyzerski R."/>
            <person name="Moretto M."/>
            <person name="Gutin N."/>
            <person name="Stefanini M."/>
            <person name="Chen Y."/>
            <person name="Segala C."/>
            <person name="Davenport C."/>
            <person name="Dematte L."/>
            <person name="Mraz A."/>
            <person name="Battilana J."/>
            <person name="Stormo K."/>
            <person name="Costa F."/>
            <person name="Tao Q."/>
            <person name="Si-Ammour A."/>
            <person name="Harkins T."/>
            <person name="Lackey A."/>
            <person name="Perbost C."/>
            <person name="Taillon B."/>
            <person name="Stella A."/>
            <person name="Solovyev V."/>
            <person name="Fawcett J.A."/>
            <person name="Sterck L."/>
            <person name="Vandepoele K."/>
            <person name="Grando S.M."/>
            <person name="Toppo S."/>
            <person name="Moser C."/>
            <person name="Lanchbury J."/>
            <person name="Bogden R."/>
            <person name="Skolnick M."/>
            <person name="Sgaramella V."/>
            <person name="Bhatnagar S.K."/>
            <person name="Fontana P."/>
            <person name="Gutin A."/>
            <person name="Van de Peer Y."/>
            <person name="Salamini F."/>
            <person name="Viola R."/>
        </authorList>
    </citation>
    <scope>NUCLEOTIDE SEQUENCE</scope>
</reference>